<feature type="region of interest" description="Disordered" evidence="1">
    <location>
        <begin position="1"/>
        <end position="23"/>
    </location>
</feature>
<protein>
    <submittedName>
        <fullName evidence="2">Uncharacterized protein</fullName>
    </submittedName>
</protein>
<feature type="compositionally biased region" description="Pro residues" evidence="1">
    <location>
        <begin position="11"/>
        <end position="23"/>
    </location>
</feature>
<name>A0A0A8ZYJ9_ARUDO</name>
<evidence type="ECO:0000313" key="2">
    <source>
        <dbReference type="EMBL" id="JAD39862.1"/>
    </source>
</evidence>
<dbReference type="EMBL" id="GBRH01258033">
    <property type="protein sequence ID" value="JAD39862.1"/>
    <property type="molecule type" value="Transcribed_RNA"/>
</dbReference>
<reference evidence="2" key="2">
    <citation type="journal article" date="2015" name="Data Brief">
        <title>Shoot transcriptome of the giant reed, Arundo donax.</title>
        <authorList>
            <person name="Barrero R.A."/>
            <person name="Guerrero F.D."/>
            <person name="Moolhuijzen P."/>
            <person name="Goolsby J.A."/>
            <person name="Tidwell J."/>
            <person name="Bellgard S.E."/>
            <person name="Bellgard M.I."/>
        </authorList>
    </citation>
    <scope>NUCLEOTIDE SEQUENCE</scope>
    <source>
        <tissue evidence="2">Shoot tissue taken approximately 20 cm above the soil surface</tissue>
    </source>
</reference>
<evidence type="ECO:0000256" key="1">
    <source>
        <dbReference type="SAM" id="MobiDB-lite"/>
    </source>
</evidence>
<proteinExistence type="predicted"/>
<dbReference type="AlphaFoldDB" id="A0A0A8ZYJ9"/>
<accession>A0A0A8ZYJ9</accession>
<sequence>MKGLDFTLFPYPSPVSPTSQTPP</sequence>
<reference evidence="2" key="1">
    <citation type="submission" date="2014-09" db="EMBL/GenBank/DDBJ databases">
        <authorList>
            <person name="Magalhaes I.L.F."/>
            <person name="Oliveira U."/>
            <person name="Santos F.R."/>
            <person name="Vidigal T.H.D.A."/>
            <person name="Brescovit A.D."/>
            <person name="Santos A.J."/>
        </authorList>
    </citation>
    <scope>NUCLEOTIDE SEQUENCE</scope>
    <source>
        <tissue evidence="2">Shoot tissue taken approximately 20 cm above the soil surface</tissue>
    </source>
</reference>
<organism evidence="2">
    <name type="scientific">Arundo donax</name>
    <name type="common">Giant reed</name>
    <name type="synonym">Donax arundinaceus</name>
    <dbReference type="NCBI Taxonomy" id="35708"/>
    <lineage>
        <taxon>Eukaryota</taxon>
        <taxon>Viridiplantae</taxon>
        <taxon>Streptophyta</taxon>
        <taxon>Embryophyta</taxon>
        <taxon>Tracheophyta</taxon>
        <taxon>Spermatophyta</taxon>
        <taxon>Magnoliopsida</taxon>
        <taxon>Liliopsida</taxon>
        <taxon>Poales</taxon>
        <taxon>Poaceae</taxon>
        <taxon>PACMAD clade</taxon>
        <taxon>Arundinoideae</taxon>
        <taxon>Arundineae</taxon>
        <taxon>Arundo</taxon>
    </lineage>
</organism>